<dbReference type="Pfam" id="PF07690">
    <property type="entry name" value="MFS_1"/>
    <property type="match status" value="1"/>
</dbReference>
<evidence type="ECO:0000256" key="5">
    <source>
        <dbReference type="SAM" id="MobiDB-lite"/>
    </source>
</evidence>
<dbReference type="GO" id="GO:0005886">
    <property type="term" value="C:plasma membrane"/>
    <property type="evidence" value="ECO:0007669"/>
    <property type="project" value="UniProtKB-SubCell"/>
</dbReference>
<accession>A0A4R5KC47</accession>
<feature type="transmembrane region" description="Helical" evidence="6">
    <location>
        <begin position="317"/>
        <end position="337"/>
    </location>
</feature>
<feature type="transmembrane region" description="Helical" evidence="6">
    <location>
        <begin position="82"/>
        <end position="100"/>
    </location>
</feature>
<dbReference type="OrthoDB" id="3252866at2"/>
<feature type="transmembrane region" description="Helical" evidence="6">
    <location>
        <begin position="291"/>
        <end position="311"/>
    </location>
</feature>
<feature type="transmembrane region" description="Helical" evidence="6">
    <location>
        <begin position="106"/>
        <end position="129"/>
    </location>
</feature>
<evidence type="ECO:0000256" key="2">
    <source>
        <dbReference type="ARBA" id="ARBA00022692"/>
    </source>
</evidence>
<feature type="transmembrane region" description="Helical" evidence="6">
    <location>
        <begin position="173"/>
        <end position="191"/>
    </location>
</feature>
<feature type="transmembrane region" description="Helical" evidence="6">
    <location>
        <begin position="12"/>
        <end position="41"/>
    </location>
</feature>
<reference evidence="8 9" key="1">
    <citation type="submission" date="2019-03" db="EMBL/GenBank/DDBJ databases">
        <title>Whole genome sequence of Arthrobacter sp JH1-1.</title>
        <authorList>
            <person name="Trinh H.N."/>
        </authorList>
    </citation>
    <scope>NUCLEOTIDE SEQUENCE [LARGE SCALE GENOMIC DNA]</scope>
    <source>
        <strain evidence="8 9">JH1-1</strain>
    </source>
</reference>
<comment type="subcellular location">
    <subcellularLocation>
        <location evidence="1">Cell membrane</location>
        <topology evidence="1">Multi-pass membrane protein</topology>
    </subcellularLocation>
</comment>
<dbReference type="PANTHER" id="PTHR23508:SF10">
    <property type="entry name" value="CARBOXYLIC ACID TRANSPORTER PROTEIN HOMOLOG"/>
    <property type="match status" value="1"/>
</dbReference>
<dbReference type="Gene3D" id="1.20.1250.20">
    <property type="entry name" value="MFS general substrate transporter like domains"/>
    <property type="match status" value="2"/>
</dbReference>
<feature type="transmembrane region" description="Helical" evidence="6">
    <location>
        <begin position="47"/>
        <end position="70"/>
    </location>
</feature>
<comment type="caution">
    <text evidence="8">The sequence shown here is derived from an EMBL/GenBank/DDBJ whole genome shotgun (WGS) entry which is preliminary data.</text>
</comment>
<dbReference type="AlphaFoldDB" id="A0A4R5KC47"/>
<keyword evidence="2 6" id="KW-0812">Transmembrane</keyword>
<keyword evidence="9" id="KW-1185">Reference proteome</keyword>
<keyword evidence="3 6" id="KW-1133">Transmembrane helix</keyword>
<dbReference type="InterPro" id="IPR011701">
    <property type="entry name" value="MFS"/>
</dbReference>
<dbReference type="PROSITE" id="PS50850">
    <property type="entry name" value="MFS"/>
    <property type="match status" value="1"/>
</dbReference>
<feature type="transmembrane region" description="Helical" evidence="6">
    <location>
        <begin position="141"/>
        <end position="161"/>
    </location>
</feature>
<name>A0A4R5KC47_9MICC</name>
<evidence type="ECO:0000256" key="6">
    <source>
        <dbReference type="SAM" id="Phobius"/>
    </source>
</evidence>
<evidence type="ECO:0000256" key="1">
    <source>
        <dbReference type="ARBA" id="ARBA00004651"/>
    </source>
</evidence>
<feature type="transmembrane region" description="Helical" evidence="6">
    <location>
        <begin position="249"/>
        <end position="279"/>
    </location>
</feature>
<gene>
    <name evidence="8" type="ORF">E1809_17655</name>
</gene>
<evidence type="ECO:0000313" key="9">
    <source>
        <dbReference type="Proteomes" id="UP000295511"/>
    </source>
</evidence>
<evidence type="ECO:0000259" key="7">
    <source>
        <dbReference type="PROSITE" id="PS50850"/>
    </source>
</evidence>
<dbReference type="GO" id="GO:0046943">
    <property type="term" value="F:carboxylic acid transmembrane transporter activity"/>
    <property type="evidence" value="ECO:0007669"/>
    <property type="project" value="TreeGrafter"/>
</dbReference>
<organism evidence="8 9">
    <name type="scientific">Arthrobacter terricola</name>
    <dbReference type="NCBI Taxonomy" id="2547396"/>
    <lineage>
        <taxon>Bacteria</taxon>
        <taxon>Bacillati</taxon>
        <taxon>Actinomycetota</taxon>
        <taxon>Actinomycetes</taxon>
        <taxon>Micrococcales</taxon>
        <taxon>Micrococcaceae</taxon>
        <taxon>Arthrobacter</taxon>
    </lineage>
</organism>
<evidence type="ECO:0000256" key="3">
    <source>
        <dbReference type="ARBA" id="ARBA00022989"/>
    </source>
</evidence>
<feature type="region of interest" description="Disordered" evidence="5">
    <location>
        <begin position="412"/>
        <end position="432"/>
    </location>
</feature>
<evidence type="ECO:0000313" key="8">
    <source>
        <dbReference type="EMBL" id="TDF92676.1"/>
    </source>
</evidence>
<dbReference type="InterPro" id="IPR020846">
    <property type="entry name" value="MFS_dom"/>
</dbReference>
<dbReference type="CDD" id="cd17316">
    <property type="entry name" value="MFS_SV2_like"/>
    <property type="match status" value="1"/>
</dbReference>
<dbReference type="RefSeq" id="WP_133205544.1">
    <property type="nucleotide sequence ID" value="NZ_SMRU01000022.1"/>
</dbReference>
<feature type="transmembrane region" description="Helical" evidence="6">
    <location>
        <begin position="382"/>
        <end position="403"/>
    </location>
</feature>
<proteinExistence type="predicted"/>
<feature type="transmembrane region" description="Helical" evidence="6">
    <location>
        <begin position="358"/>
        <end position="376"/>
    </location>
</feature>
<dbReference type="Proteomes" id="UP000295511">
    <property type="component" value="Unassembled WGS sequence"/>
</dbReference>
<feature type="transmembrane region" description="Helical" evidence="6">
    <location>
        <begin position="218"/>
        <end position="237"/>
    </location>
</feature>
<dbReference type="InterPro" id="IPR036259">
    <property type="entry name" value="MFS_trans_sf"/>
</dbReference>
<dbReference type="SUPFAM" id="SSF103473">
    <property type="entry name" value="MFS general substrate transporter"/>
    <property type="match status" value="1"/>
</dbReference>
<protein>
    <submittedName>
        <fullName evidence="8">MFS transporter</fullName>
    </submittedName>
</protein>
<sequence length="432" mass="45380">MTPNARETTAKNPWWTATIAGMASYLDAAAIVSTGMGMVLFEKEFDLGPAALGQLSALLTVMIAIGALVGGRLGDKYGRRKVFSTTMGIFAAGALALVFATAPWMLFLGIILLGFAAGADLPVSMAMIAETAPPGKKGKMITFSHILWMVGVLAVQLIGIIVGEMGTTGGRILFGHLLVMSLIVLVLRAGLPESPEWATSRTRAENSDTIAMSSLKTLFHSSYVVPLIATGLFYAIANVAANTNGQFSTYLYVNVAGASVTTASTIGLIAFGCSFLGLLATMKFADTRWRMPVFIAATAVSTIAFLVPAIMGTTTPTLAIMAVLYSLGGAVAGEPMYKVWSQELFPTIYRSTAQGITIGFTRVVAAAIALFTPAIINGGVQVLFIFLVTTTLASCLIGVLWLAKLSKAEPSTSDHEQESTPATDARESMTMA</sequence>
<dbReference type="EMBL" id="SMRU01000022">
    <property type="protein sequence ID" value="TDF92676.1"/>
    <property type="molecule type" value="Genomic_DNA"/>
</dbReference>
<evidence type="ECO:0000256" key="4">
    <source>
        <dbReference type="ARBA" id="ARBA00023136"/>
    </source>
</evidence>
<feature type="domain" description="Major facilitator superfamily (MFS) profile" evidence="7">
    <location>
        <begin position="13"/>
        <end position="406"/>
    </location>
</feature>
<dbReference type="PANTHER" id="PTHR23508">
    <property type="entry name" value="CARBOXYLIC ACID TRANSPORTER PROTEIN HOMOLOG"/>
    <property type="match status" value="1"/>
</dbReference>
<keyword evidence="4 6" id="KW-0472">Membrane</keyword>